<sequence>MHKIIIKQHHKDTLFLKFQLTYNFKSHTILSVLNIPYIRKTPLKHQKQNVNFLFVTKLNALYYPFSDKDNFKKNQKVGNLKQNLNDILT</sequence>
<reference evidence="1 2" key="1">
    <citation type="submission" date="2018-06" db="EMBL/GenBank/DDBJ databases">
        <authorList>
            <consortium name="Pathogen Informatics"/>
            <person name="Doyle S."/>
        </authorList>
    </citation>
    <scope>NUCLEOTIDE SEQUENCE [LARGE SCALE GENOMIC DNA]</scope>
    <source>
        <strain evidence="1 2">NCTC11157</strain>
    </source>
</reference>
<name>A0A379DVE5_9BACT</name>
<proteinExistence type="predicted"/>
<dbReference type="EMBL" id="UGTL01000001">
    <property type="protein sequence ID" value="SUB84385.1"/>
    <property type="molecule type" value="Genomic_DNA"/>
</dbReference>
<organism evidence="1 2">
    <name type="scientific">Prevotella disiens</name>
    <dbReference type="NCBI Taxonomy" id="28130"/>
    <lineage>
        <taxon>Bacteria</taxon>
        <taxon>Pseudomonadati</taxon>
        <taxon>Bacteroidota</taxon>
        <taxon>Bacteroidia</taxon>
        <taxon>Bacteroidales</taxon>
        <taxon>Prevotellaceae</taxon>
        <taxon>Prevotella</taxon>
    </lineage>
</organism>
<gene>
    <name evidence="1" type="ORF">NCTC11157_00088</name>
</gene>
<dbReference type="Proteomes" id="UP000254072">
    <property type="component" value="Unassembled WGS sequence"/>
</dbReference>
<protein>
    <submittedName>
        <fullName evidence="1">Uncharacterized protein</fullName>
    </submittedName>
</protein>
<accession>A0A379DVE5</accession>
<evidence type="ECO:0000313" key="2">
    <source>
        <dbReference type="Proteomes" id="UP000254072"/>
    </source>
</evidence>
<dbReference type="AlphaFoldDB" id="A0A379DVE5"/>
<evidence type="ECO:0000313" key="1">
    <source>
        <dbReference type="EMBL" id="SUB84385.1"/>
    </source>
</evidence>